<evidence type="ECO:0000259" key="21">
    <source>
        <dbReference type="PROSITE" id="PS50011"/>
    </source>
</evidence>
<dbReference type="Gene3D" id="3.50.4.10">
    <property type="entry name" value="Hepatocyte Growth Factor"/>
    <property type="match status" value="1"/>
</dbReference>
<evidence type="ECO:0000256" key="8">
    <source>
        <dbReference type="ARBA" id="ARBA00022777"/>
    </source>
</evidence>
<reference evidence="25" key="2">
    <citation type="submission" date="2023-02" db="EMBL/GenBank/DDBJ databases">
        <authorList>
            <person name="Swenson N.G."/>
            <person name="Wegrzyn J.L."/>
            <person name="Mcevoy S.L."/>
        </authorList>
    </citation>
    <scope>NUCLEOTIDE SEQUENCE</scope>
    <source>
        <strain evidence="25">91603</strain>
        <tissue evidence="25">Leaf</tissue>
    </source>
</reference>
<feature type="domain" description="Bulb-type lectin" evidence="23">
    <location>
        <begin position="27"/>
        <end position="156"/>
    </location>
</feature>
<dbReference type="InterPro" id="IPR024171">
    <property type="entry name" value="SRK-like_kinase"/>
</dbReference>
<dbReference type="Gene3D" id="1.10.510.10">
    <property type="entry name" value="Transferase(Phosphotransferase) domain 1"/>
    <property type="match status" value="1"/>
</dbReference>
<evidence type="ECO:0000313" key="25">
    <source>
        <dbReference type="EMBL" id="KAI9153532.1"/>
    </source>
</evidence>
<evidence type="ECO:0000256" key="11">
    <source>
        <dbReference type="ARBA" id="ARBA00023136"/>
    </source>
</evidence>
<evidence type="ECO:0000259" key="23">
    <source>
        <dbReference type="PROSITE" id="PS50927"/>
    </source>
</evidence>
<gene>
    <name evidence="25" type="ORF">LWI28_012744</name>
</gene>
<evidence type="ECO:0000256" key="16">
    <source>
        <dbReference type="ARBA" id="ARBA00048679"/>
    </source>
</evidence>
<dbReference type="CDD" id="cd00028">
    <property type="entry name" value="B_lectin"/>
    <property type="match status" value="1"/>
</dbReference>
<keyword evidence="3 18" id="KW-0245">EGF-like domain</keyword>
<dbReference type="InterPro" id="IPR036426">
    <property type="entry name" value="Bulb-type_lectin_dom_sf"/>
</dbReference>
<evidence type="ECO:0000259" key="22">
    <source>
        <dbReference type="PROSITE" id="PS50026"/>
    </source>
</evidence>
<evidence type="ECO:0000256" key="20">
    <source>
        <dbReference type="SAM" id="Phobius"/>
    </source>
</evidence>
<dbReference type="InterPro" id="IPR000719">
    <property type="entry name" value="Prot_kinase_dom"/>
</dbReference>
<dbReference type="PIRSF" id="PIRSF000641">
    <property type="entry name" value="SRK"/>
    <property type="match status" value="1"/>
</dbReference>
<dbReference type="SMART" id="SM00108">
    <property type="entry name" value="B_lectin"/>
    <property type="match status" value="1"/>
</dbReference>
<dbReference type="CDD" id="cd00053">
    <property type="entry name" value="EGF"/>
    <property type="match status" value="1"/>
</dbReference>
<dbReference type="PROSITE" id="PS50026">
    <property type="entry name" value="EGF_3"/>
    <property type="match status" value="1"/>
</dbReference>
<feature type="domain" description="Apple" evidence="24">
    <location>
        <begin position="330"/>
        <end position="417"/>
    </location>
</feature>
<dbReference type="GO" id="GO:0016020">
    <property type="term" value="C:membrane"/>
    <property type="evidence" value="ECO:0007669"/>
    <property type="project" value="UniProtKB-SubCell"/>
</dbReference>
<dbReference type="InterPro" id="IPR017441">
    <property type="entry name" value="Protein_kinase_ATP_BS"/>
</dbReference>
<organism evidence="25 26">
    <name type="scientific">Acer negundo</name>
    <name type="common">Box elder</name>
    <dbReference type="NCBI Taxonomy" id="4023"/>
    <lineage>
        <taxon>Eukaryota</taxon>
        <taxon>Viridiplantae</taxon>
        <taxon>Streptophyta</taxon>
        <taxon>Embryophyta</taxon>
        <taxon>Tracheophyta</taxon>
        <taxon>Spermatophyta</taxon>
        <taxon>Magnoliopsida</taxon>
        <taxon>eudicotyledons</taxon>
        <taxon>Gunneridae</taxon>
        <taxon>Pentapetalae</taxon>
        <taxon>rosids</taxon>
        <taxon>malvids</taxon>
        <taxon>Sapindales</taxon>
        <taxon>Sapindaceae</taxon>
        <taxon>Hippocastanoideae</taxon>
        <taxon>Acereae</taxon>
        <taxon>Acer</taxon>
    </lineage>
</organism>
<dbReference type="InterPro" id="IPR011009">
    <property type="entry name" value="Kinase-like_dom_sf"/>
</dbReference>
<reference evidence="25" key="1">
    <citation type="journal article" date="2022" name="Plant J.">
        <title>Strategies of tolerance reflected in two North American maple genomes.</title>
        <authorList>
            <person name="McEvoy S.L."/>
            <person name="Sezen U.U."/>
            <person name="Trouern-Trend A."/>
            <person name="McMahon S.M."/>
            <person name="Schaberg P.G."/>
            <person name="Yang J."/>
            <person name="Wegrzyn J.L."/>
            <person name="Swenson N.G."/>
        </authorList>
    </citation>
    <scope>NUCLEOTIDE SEQUENCE</scope>
    <source>
        <strain evidence="25">91603</strain>
    </source>
</reference>
<protein>
    <recommendedName>
        <fullName evidence="17">Receptor-like serine/threonine-protein kinase</fullName>
        <ecNumber evidence="17">2.7.11.1</ecNumber>
    </recommendedName>
</protein>
<evidence type="ECO:0000256" key="4">
    <source>
        <dbReference type="ARBA" id="ARBA00022679"/>
    </source>
</evidence>
<comment type="catalytic activity">
    <reaction evidence="16 17">
        <text>L-seryl-[protein] + ATP = O-phospho-L-seryl-[protein] + ADP + H(+)</text>
        <dbReference type="Rhea" id="RHEA:17989"/>
        <dbReference type="Rhea" id="RHEA-COMP:9863"/>
        <dbReference type="Rhea" id="RHEA-COMP:11604"/>
        <dbReference type="ChEBI" id="CHEBI:15378"/>
        <dbReference type="ChEBI" id="CHEBI:29999"/>
        <dbReference type="ChEBI" id="CHEBI:30616"/>
        <dbReference type="ChEBI" id="CHEBI:83421"/>
        <dbReference type="ChEBI" id="CHEBI:456216"/>
        <dbReference type="EC" id="2.7.11.1"/>
    </reaction>
</comment>
<keyword evidence="4 17" id="KW-0808">Transferase</keyword>
<evidence type="ECO:0000256" key="3">
    <source>
        <dbReference type="ARBA" id="ARBA00022536"/>
    </source>
</evidence>
<dbReference type="Pfam" id="PF00024">
    <property type="entry name" value="PAN_1"/>
    <property type="match status" value="1"/>
</dbReference>
<dbReference type="Pfam" id="PF00954">
    <property type="entry name" value="S_locus_glycop"/>
    <property type="match status" value="1"/>
</dbReference>
<evidence type="ECO:0000256" key="14">
    <source>
        <dbReference type="ARBA" id="ARBA00023180"/>
    </source>
</evidence>
<evidence type="ECO:0000256" key="7">
    <source>
        <dbReference type="ARBA" id="ARBA00022741"/>
    </source>
</evidence>
<name>A0AAD5I613_ACENE</name>
<keyword evidence="13" id="KW-0675">Receptor</keyword>
<evidence type="ECO:0000256" key="5">
    <source>
        <dbReference type="ARBA" id="ARBA00022692"/>
    </source>
</evidence>
<dbReference type="Gene3D" id="2.90.10.10">
    <property type="entry name" value="Bulb-type lectin domain"/>
    <property type="match status" value="1"/>
</dbReference>
<comment type="caution">
    <text evidence="18">Lacks conserved residue(s) required for the propagation of feature annotation.</text>
</comment>
<evidence type="ECO:0000256" key="9">
    <source>
        <dbReference type="ARBA" id="ARBA00022840"/>
    </source>
</evidence>
<dbReference type="PROSITE" id="PS00108">
    <property type="entry name" value="PROTEIN_KINASE_ST"/>
    <property type="match status" value="1"/>
</dbReference>
<evidence type="ECO:0000256" key="17">
    <source>
        <dbReference type="PIRNR" id="PIRNR000641"/>
    </source>
</evidence>
<evidence type="ECO:0000259" key="24">
    <source>
        <dbReference type="PROSITE" id="PS50948"/>
    </source>
</evidence>
<dbReference type="CDD" id="cd01098">
    <property type="entry name" value="PAN_AP_plant"/>
    <property type="match status" value="1"/>
</dbReference>
<evidence type="ECO:0000313" key="26">
    <source>
        <dbReference type="Proteomes" id="UP001064489"/>
    </source>
</evidence>
<dbReference type="PROSITE" id="PS50011">
    <property type="entry name" value="PROTEIN_KINASE_DOM"/>
    <property type="match status" value="1"/>
</dbReference>
<dbReference type="SUPFAM" id="SSF56112">
    <property type="entry name" value="Protein kinase-like (PK-like)"/>
    <property type="match status" value="1"/>
</dbReference>
<dbReference type="FunFam" id="1.10.510.10:FF:000302">
    <property type="entry name" value="Serine/threonine-protein kinase"/>
    <property type="match status" value="1"/>
</dbReference>
<dbReference type="SUPFAM" id="SSF51110">
    <property type="entry name" value="alpha-D-mannose-specific plant lectins"/>
    <property type="match status" value="1"/>
</dbReference>
<evidence type="ECO:0000256" key="12">
    <source>
        <dbReference type="ARBA" id="ARBA00023157"/>
    </source>
</evidence>
<keyword evidence="2 17" id="KW-0723">Serine/threonine-protein kinase</keyword>
<dbReference type="EMBL" id="JAJSOW010000108">
    <property type="protein sequence ID" value="KAI9153532.1"/>
    <property type="molecule type" value="Genomic_DNA"/>
</dbReference>
<keyword evidence="5 20" id="KW-0812">Transmembrane</keyword>
<dbReference type="PROSITE" id="PS50948">
    <property type="entry name" value="PAN"/>
    <property type="match status" value="1"/>
</dbReference>
<keyword evidence="11 20" id="KW-0472">Membrane</keyword>
<keyword evidence="12" id="KW-1015">Disulfide bond</keyword>
<feature type="domain" description="EGF-like" evidence="22">
    <location>
        <begin position="288"/>
        <end position="324"/>
    </location>
</feature>
<dbReference type="PROSITE" id="PS50927">
    <property type="entry name" value="BULB_LECTIN"/>
    <property type="match status" value="1"/>
</dbReference>
<evidence type="ECO:0000256" key="15">
    <source>
        <dbReference type="ARBA" id="ARBA00047899"/>
    </source>
</evidence>
<dbReference type="SMART" id="SM00220">
    <property type="entry name" value="S_TKc"/>
    <property type="match status" value="1"/>
</dbReference>
<evidence type="ECO:0000256" key="2">
    <source>
        <dbReference type="ARBA" id="ARBA00022527"/>
    </source>
</evidence>
<feature type="transmembrane region" description="Helical" evidence="20">
    <location>
        <begin position="459"/>
        <end position="484"/>
    </location>
</feature>
<proteinExistence type="inferred from homology"/>
<keyword evidence="8 17" id="KW-0418">Kinase</keyword>
<dbReference type="GO" id="GO:0048544">
    <property type="term" value="P:recognition of pollen"/>
    <property type="evidence" value="ECO:0007669"/>
    <property type="project" value="InterPro"/>
</dbReference>
<keyword evidence="6" id="KW-0732">Signal</keyword>
<dbReference type="CDD" id="cd14066">
    <property type="entry name" value="STKc_IRAK"/>
    <property type="match status" value="1"/>
</dbReference>
<dbReference type="Pfam" id="PF01453">
    <property type="entry name" value="B_lectin"/>
    <property type="match status" value="1"/>
</dbReference>
<comment type="catalytic activity">
    <reaction evidence="15 17">
        <text>L-threonyl-[protein] + ATP = O-phospho-L-threonyl-[protein] + ADP + H(+)</text>
        <dbReference type="Rhea" id="RHEA:46608"/>
        <dbReference type="Rhea" id="RHEA-COMP:11060"/>
        <dbReference type="Rhea" id="RHEA-COMP:11605"/>
        <dbReference type="ChEBI" id="CHEBI:15378"/>
        <dbReference type="ChEBI" id="CHEBI:30013"/>
        <dbReference type="ChEBI" id="CHEBI:30616"/>
        <dbReference type="ChEBI" id="CHEBI:61977"/>
        <dbReference type="ChEBI" id="CHEBI:456216"/>
        <dbReference type="EC" id="2.7.11.1"/>
    </reaction>
</comment>
<dbReference type="EC" id="2.7.11.1" evidence="17"/>
<evidence type="ECO:0000256" key="10">
    <source>
        <dbReference type="ARBA" id="ARBA00022989"/>
    </source>
</evidence>
<keyword evidence="9 17" id="KW-0067">ATP-binding</keyword>
<dbReference type="InterPro" id="IPR003609">
    <property type="entry name" value="Pan_app"/>
</dbReference>
<dbReference type="Gene3D" id="3.30.200.20">
    <property type="entry name" value="Phosphorylase Kinase, domain 1"/>
    <property type="match status" value="1"/>
</dbReference>
<dbReference type="InterPro" id="IPR000858">
    <property type="entry name" value="S_locus_glycoprot_dom"/>
</dbReference>
<comment type="similarity">
    <text evidence="17">Belongs to the protein kinase superfamily. Ser/Thr protein kinase family.</text>
</comment>
<comment type="subcellular location">
    <subcellularLocation>
        <location evidence="1">Membrane</location>
        <topology evidence="1">Single-pass type I membrane protein</topology>
    </subcellularLocation>
</comment>
<dbReference type="Pfam" id="PF00069">
    <property type="entry name" value="Pkinase"/>
    <property type="match status" value="1"/>
</dbReference>
<dbReference type="FunFam" id="3.30.200.20:FF:000059">
    <property type="entry name" value="S-receptor-like serine/threonine-protein kinase"/>
    <property type="match status" value="1"/>
</dbReference>
<keyword evidence="26" id="KW-1185">Reference proteome</keyword>
<evidence type="ECO:0000256" key="1">
    <source>
        <dbReference type="ARBA" id="ARBA00004479"/>
    </source>
</evidence>
<dbReference type="FunFam" id="3.50.4.10:FF:000022">
    <property type="entry name" value="Serine/threonine-protein kinase"/>
    <property type="match status" value="1"/>
</dbReference>
<dbReference type="GO" id="GO:0005524">
    <property type="term" value="F:ATP binding"/>
    <property type="evidence" value="ECO:0007669"/>
    <property type="project" value="UniProtKB-UniRule"/>
</dbReference>
<evidence type="ECO:0000256" key="13">
    <source>
        <dbReference type="ARBA" id="ARBA00023170"/>
    </source>
</evidence>
<keyword evidence="7 17" id="KW-0547">Nucleotide-binding</keyword>
<evidence type="ECO:0000256" key="18">
    <source>
        <dbReference type="PROSITE-ProRule" id="PRU00076"/>
    </source>
</evidence>
<dbReference type="InterPro" id="IPR008271">
    <property type="entry name" value="Ser/Thr_kinase_AS"/>
</dbReference>
<dbReference type="InterPro" id="IPR000742">
    <property type="entry name" value="EGF"/>
</dbReference>
<dbReference type="GO" id="GO:0004674">
    <property type="term" value="F:protein serine/threonine kinase activity"/>
    <property type="evidence" value="ECO:0007669"/>
    <property type="project" value="UniProtKB-KW"/>
</dbReference>
<dbReference type="InterPro" id="IPR001480">
    <property type="entry name" value="Bulb-type_lectin_dom"/>
</dbReference>
<dbReference type="AlphaFoldDB" id="A0AAD5I613"/>
<evidence type="ECO:0000256" key="19">
    <source>
        <dbReference type="PROSITE-ProRule" id="PRU10141"/>
    </source>
</evidence>
<keyword evidence="10 20" id="KW-1133">Transmembrane helix</keyword>
<dbReference type="PANTHER" id="PTHR47974:SF4">
    <property type="entry name" value="RECEPTOR-LIKE SERINE_THREONINE-PROTEIN KINASE"/>
    <property type="match status" value="1"/>
</dbReference>
<dbReference type="Proteomes" id="UP001064489">
    <property type="component" value="Chromosome 11"/>
</dbReference>
<evidence type="ECO:0000256" key="6">
    <source>
        <dbReference type="ARBA" id="ARBA00022729"/>
    </source>
</evidence>
<keyword evidence="14" id="KW-0325">Glycoprotein</keyword>
<feature type="binding site" evidence="19">
    <location>
        <position position="546"/>
    </location>
    <ligand>
        <name>ATP</name>
        <dbReference type="ChEBI" id="CHEBI:30616"/>
    </ligand>
</feature>
<dbReference type="PROSITE" id="PS00107">
    <property type="entry name" value="PROTEIN_KINASE_ATP"/>
    <property type="match status" value="1"/>
</dbReference>
<sequence length="809" mass="92038">MKLQAVTFPNNISLLLTVLIFLFLSFQTSTSFQNFLKRGSSLSVEDSSHLLTSPDKTFTCGFYSVGDENAYWFSVWFTSSRDRTVVWMANRDRPANGQGSRVSLHRNGAMVLTDVDGTVIWMTNTTPTRVDRAELLDSGNLVLKDMEGKILWQSFDFPTDTLLPSQYLTKNAKLISRLGSGNFGSGYYTFYFDNDNVLRLIYDGPDTSSVYWPNPDLGAFGNERTIYNNSRIAVLDDMGNFSSSDRLYFSAIDLGFGIKRRLTMDYDGNLRLYSLNLTGSWMISWEALREKCNVHGICGRNGICVYTPEPKCSCPPGYEVTEPGNWNKGCKPKFNRTSSNTEKVKFIKLLHVDFYGYDLHYSETTSMESCMKFCSNDSQCEAFSYRLSGEGRCYTKSVLFNGKRTPNFPGSIYLKFPANFEVSEPASLVGTDLVCRPPVSKIMIGSSSMYETAVKRVRWVYLYGFAIAIGAIEIIFFVSGWWFLFRKHNVPSLLEDGYRIISSQFRRYSYAELKKATKNFKEEVGRGGSGAVYKGVLEDEREVAVKRLGDIYQGEEVFWAEVSTIGKIYHMNLVRMWGFCSEDKHRLLIYEYVKNRSLDMHLFSSDFLGWKERFKVALGTAKGLAYLHHECLEWVIHCDVKPENILLDGEFEPKIADFGLAKLSQRGSKRSEFSRIRGTKGYMAPEWALNLPITAKVDVYGYGVVILEMVKGIRLSGWVVGDGDEEETELKRFVREVETKIQCEEESWIEDVVDPRMNGKFSKNQVATLVRIGISCVEGDRSKRPTMDSVVQSLLECEAESEVVRPDKR</sequence>
<accession>A0AAD5I613</accession>
<dbReference type="PANTHER" id="PTHR47974">
    <property type="entry name" value="OS07G0415500 PROTEIN"/>
    <property type="match status" value="1"/>
</dbReference>
<feature type="domain" description="Protein kinase" evidence="21">
    <location>
        <begin position="518"/>
        <end position="795"/>
    </location>
</feature>
<comment type="caution">
    <text evidence="25">The sequence shown here is derived from an EMBL/GenBank/DDBJ whole genome shotgun (WGS) entry which is preliminary data.</text>
</comment>
<dbReference type="FunFam" id="2.90.10.10:FF:000007">
    <property type="entry name" value="Serine/threonine-protein kinase"/>
    <property type="match status" value="1"/>
</dbReference>